<dbReference type="GO" id="GO:0006412">
    <property type="term" value="P:translation"/>
    <property type="evidence" value="ECO:0007669"/>
    <property type="project" value="UniProtKB-UniRule"/>
</dbReference>
<proteinExistence type="inferred from homology"/>
<evidence type="ECO:0000256" key="5">
    <source>
        <dbReference type="HAMAP-Rule" id="MF_01343"/>
    </source>
</evidence>
<evidence type="ECO:0000256" key="4">
    <source>
        <dbReference type="ARBA" id="ARBA00035250"/>
    </source>
</evidence>
<dbReference type="SMART" id="SM01387">
    <property type="entry name" value="Ribosomal_S15"/>
    <property type="match status" value="1"/>
</dbReference>
<comment type="similarity">
    <text evidence="1 5 6">Belongs to the universal ribosomal protein uS15 family.</text>
</comment>
<evidence type="ECO:0000256" key="1">
    <source>
        <dbReference type="ARBA" id="ARBA00008434"/>
    </source>
</evidence>
<dbReference type="Gene3D" id="1.10.287.10">
    <property type="entry name" value="S15/NS1, RNA-binding"/>
    <property type="match status" value="1"/>
</dbReference>
<sequence>MDKAISTNSTLICEKGDTGSAESQICYLTDQVSKLTSHLKSHSKDYSSQRGLWKLLGRRKRLLIHSSKKDPTLYDNIISNLGIRRLKRRRFQFIEIQFYRS</sequence>
<evidence type="ECO:0000256" key="6">
    <source>
        <dbReference type="RuleBase" id="RU003919"/>
    </source>
</evidence>
<dbReference type="NCBIfam" id="TIGR00952">
    <property type="entry name" value="S15_bact"/>
    <property type="match status" value="1"/>
</dbReference>
<geneLocation type="chloroplast" evidence="7"/>
<comment type="subcellular location">
    <subcellularLocation>
        <location evidence="5">Plastid</location>
        <location evidence="5">Chloroplast</location>
    </subcellularLocation>
</comment>
<gene>
    <name evidence="5 7" type="primary">rps15</name>
</gene>
<name>A0A385GPA0_9MONI</name>
<evidence type="ECO:0000256" key="2">
    <source>
        <dbReference type="ARBA" id="ARBA00022980"/>
    </source>
</evidence>
<evidence type="ECO:0000313" key="7">
    <source>
        <dbReference type="EMBL" id="AXX76460.1"/>
    </source>
</evidence>
<comment type="subunit">
    <text evidence="5">Part of the 30S ribosomal subunit.</text>
</comment>
<dbReference type="SUPFAM" id="SSF47060">
    <property type="entry name" value="S15/NS1 RNA-binding domain"/>
    <property type="match status" value="1"/>
</dbReference>
<accession>A0A385GPA0</accession>
<dbReference type="GO" id="GO:0005840">
    <property type="term" value="C:ribosome"/>
    <property type="evidence" value="ECO:0007669"/>
    <property type="project" value="UniProtKB-KW"/>
</dbReference>
<reference evidence="7" key="1">
    <citation type="journal article" date="2018" name="Am. J. Bot.">
        <title>Order-level fern plastome phylogenomics: new insights from Hymenophyllales.</title>
        <authorList>
            <person name="Kuo L.Y."/>
            <person name="Qi X."/>
            <person name="Ma H."/>
            <person name="Li F.W."/>
        </authorList>
    </citation>
    <scope>NUCLEOTIDE SEQUENCE</scope>
</reference>
<keyword evidence="2 5" id="KW-0689">Ribosomal protein</keyword>
<dbReference type="GO" id="GO:0003735">
    <property type="term" value="F:structural constituent of ribosome"/>
    <property type="evidence" value="ECO:0007669"/>
    <property type="project" value="InterPro"/>
</dbReference>
<dbReference type="GO" id="GO:1990904">
    <property type="term" value="C:ribonucleoprotein complex"/>
    <property type="evidence" value="ECO:0007669"/>
    <property type="project" value="UniProtKB-KW"/>
</dbReference>
<evidence type="ECO:0000256" key="3">
    <source>
        <dbReference type="ARBA" id="ARBA00023274"/>
    </source>
</evidence>
<dbReference type="Pfam" id="PF00312">
    <property type="entry name" value="Ribosomal_S15"/>
    <property type="match status" value="1"/>
</dbReference>
<dbReference type="HAMAP" id="MF_01343_B">
    <property type="entry name" value="Ribosomal_uS15_B"/>
    <property type="match status" value="1"/>
</dbReference>
<keyword evidence="7" id="KW-0150">Chloroplast</keyword>
<organism evidence="7">
    <name type="scientific">Dipteris conjugata</name>
    <dbReference type="NCBI Taxonomy" id="32108"/>
    <lineage>
        <taxon>Eukaryota</taxon>
        <taxon>Viridiplantae</taxon>
        <taxon>Streptophyta</taxon>
        <taxon>Embryophyta</taxon>
        <taxon>Tracheophyta</taxon>
        <taxon>Polypodiopsida</taxon>
        <taxon>Polypodiidae</taxon>
        <taxon>Gleicheniales</taxon>
        <taxon>Dipteridaceae</taxon>
        <taxon>Dipteris</taxon>
    </lineage>
</organism>
<dbReference type="PANTHER" id="PTHR23321">
    <property type="entry name" value="RIBOSOMAL PROTEIN S15, BACTERIAL AND ORGANELLAR"/>
    <property type="match status" value="1"/>
</dbReference>
<dbReference type="GO" id="GO:0009507">
    <property type="term" value="C:chloroplast"/>
    <property type="evidence" value="ECO:0007669"/>
    <property type="project" value="UniProtKB-SubCell"/>
</dbReference>
<dbReference type="EMBL" id="MH269299">
    <property type="protein sequence ID" value="AXX76460.1"/>
    <property type="molecule type" value="Genomic_DNA"/>
</dbReference>
<protein>
    <recommendedName>
        <fullName evidence="4 5">Small ribosomal subunit protein uS15c</fullName>
    </recommendedName>
</protein>
<dbReference type="PANTHER" id="PTHR23321:SF26">
    <property type="entry name" value="SMALL RIBOSOMAL SUBUNIT PROTEIN US15M"/>
    <property type="match status" value="1"/>
</dbReference>
<dbReference type="CDD" id="cd00353">
    <property type="entry name" value="Ribosomal_S15p_S13e"/>
    <property type="match status" value="1"/>
</dbReference>
<dbReference type="InterPro" id="IPR009068">
    <property type="entry name" value="uS15_NS1_RNA-bd_sf"/>
</dbReference>
<dbReference type="InterPro" id="IPR000589">
    <property type="entry name" value="Ribosomal_uS15"/>
</dbReference>
<dbReference type="InterPro" id="IPR005290">
    <property type="entry name" value="Ribosomal_uS15_bac-type"/>
</dbReference>
<dbReference type="AlphaFoldDB" id="A0A385GPA0"/>
<keyword evidence="3 5" id="KW-0687">Ribonucleoprotein</keyword>
<keyword evidence="7" id="KW-0934">Plastid</keyword>